<name>A0ABT8N5N6_9BACL</name>
<dbReference type="RefSeq" id="WP_300986945.1">
    <property type="nucleotide sequence ID" value="NZ_CP129236.1"/>
</dbReference>
<dbReference type="NCBIfam" id="TIGR02954">
    <property type="entry name" value="Sig70_famx3"/>
    <property type="match status" value="1"/>
</dbReference>
<keyword evidence="8" id="KW-1185">Reference proteome</keyword>
<dbReference type="NCBIfam" id="TIGR02937">
    <property type="entry name" value="sigma70-ECF"/>
    <property type="match status" value="1"/>
</dbReference>
<dbReference type="InterPro" id="IPR013325">
    <property type="entry name" value="RNA_pol_sigma_r2"/>
</dbReference>
<dbReference type="Pfam" id="PF08281">
    <property type="entry name" value="Sigma70_r4_2"/>
    <property type="match status" value="1"/>
</dbReference>
<evidence type="ECO:0000256" key="1">
    <source>
        <dbReference type="ARBA" id="ARBA00010641"/>
    </source>
</evidence>
<dbReference type="SUPFAM" id="SSF88659">
    <property type="entry name" value="Sigma3 and sigma4 domains of RNA polymerase sigma factors"/>
    <property type="match status" value="1"/>
</dbReference>
<evidence type="ECO:0000256" key="2">
    <source>
        <dbReference type="ARBA" id="ARBA00023015"/>
    </source>
</evidence>
<dbReference type="Pfam" id="PF04542">
    <property type="entry name" value="Sigma70_r2"/>
    <property type="match status" value="1"/>
</dbReference>
<keyword evidence="2" id="KW-0805">Transcription regulation</keyword>
<dbReference type="InterPro" id="IPR014284">
    <property type="entry name" value="RNA_pol_sigma-70_dom"/>
</dbReference>
<dbReference type="Gene3D" id="1.10.10.10">
    <property type="entry name" value="Winged helix-like DNA-binding domain superfamily/Winged helix DNA-binding domain"/>
    <property type="match status" value="1"/>
</dbReference>
<evidence type="ECO:0000259" key="5">
    <source>
        <dbReference type="Pfam" id="PF04542"/>
    </source>
</evidence>
<feature type="domain" description="RNA polymerase sigma factor 70 region 4 type 2" evidence="6">
    <location>
        <begin position="111"/>
        <end position="162"/>
    </location>
</feature>
<evidence type="ECO:0000313" key="7">
    <source>
        <dbReference type="EMBL" id="MDN7243209.1"/>
    </source>
</evidence>
<dbReference type="InterPro" id="IPR036388">
    <property type="entry name" value="WH-like_DNA-bd_sf"/>
</dbReference>
<reference evidence="7 8" key="1">
    <citation type="submission" date="2023-06" db="EMBL/GenBank/DDBJ databases">
        <title>Novel species in genus Planococcus.</title>
        <authorList>
            <person name="Ning S."/>
        </authorList>
    </citation>
    <scope>NUCLEOTIDE SEQUENCE [LARGE SCALE GENOMIC DNA]</scope>
    <source>
        <strain evidence="7 8">N028</strain>
    </source>
</reference>
<proteinExistence type="inferred from homology"/>
<dbReference type="InterPro" id="IPR007627">
    <property type="entry name" value="RNA_pol_sigma70_r2"/>
</dbReference>
<evidence type="ECO:0000313" key="8">
    <source>
        <dbReference type="Proteomes" id="UP001172055"/>
    </source>
</evidence>
<gene>
    <name evidence="7" type="ORF">QWY14_15500</name>
</gene>
<dbReference type="Proteomes" id="UP001172055">
    <property type="component" value="Unassembled WGS sequence"/>
</dbReference>
<dbReference type="SUPFAM" id="SSF88946">
    <property type="entry name" value="Sigma2 domain of RNA polymerase sigma factors"/>
    <property type="match status" value="1"/>
</dbReference>
<keyword evidence="4" id="KW-0804">Transcription</keyword>
<dbReference type="Gene3D" id="1.10.1740.10">
    <property type="match status" value="1"/>
</dbReference>
<sequence>MKNIDAVKKAIKGNEEAFEMLIKNESEKLYRTAFLYVQNKEDALDVVQETVYKAFVSIRQVKNPEFFYTWLTRILIHTAYALLTKRKSMVQEDISSELPDMRPADIEGKLDVMEALSLLNENYQTAIILFYYQDLTINSIAKTMGKPENTIKTYLRRAKAELKEIIEGGKSDEQRAH</sequence>
<comment type="similarity">
    <text evidence="1">Belongs to the sigma-70 factor family. ECF subfamily.</text>
</comment>
<dbReference type="PANTHER" id="PTHR43133">
    <property type="entry name" value="RNA POLYMERASE ECF-TYPE SIGMA FACTO"/>
    <property type="match status" value="1"/>
</dbReference>
<keyword evidence="3" id="KW-0731">Sigma factor</keyword>
<dbReference type="InterPro" id="IPR013249">
    <property type="entry name" value="RNA_pol_sigma70_r4_t2"/>
</dbReference>
<protein>
    <submittedName>
        <fullName evidence="7">Sigma-70 family RNA polymerase sigma factor</fullName>
    </submittedName>
</protein>
<dbReference type="EMBL" id="JAUJWV010000003">
    <property type="protein sequence ID" value="MDN7243209.1"/>
    <property type="molecule type" value="Genomic_DNA"/>
</dbReference>
<dbReference type="PANTHER" id="PTHR43133:SF51">
    <property type="entry name" value="RNA POLYMERASE SIGMA FACTOR"/>
    <property type="match status" value="1"/>
</dbReference>
<evidence type="ECO:0000256" key="4">
    <source>
        <dbReference type="ARBA" id="ARBA00023163"/>
    </source>
</evidence>
<accession>A0ABT8N5N6</accession>
<evidence type="ECO:0000259" key="6">
    <source>
        <dbReference type="Pfam" id="PF08281"/>
    </source>
</evidence>
<organism evidence="7 8">
    <name type="scientific">Planococcus shixiaomingii</name>
    <dbReference type="NCBI Taxonomy" id="3058393"/>
    <lineage>
        <taxon>Bacteria</taxon>
        <taxon>Bacillati</taxon>
        <taxon>Bacillota</taxon>
        <taxon>Bacilli</taxon>
        <taxon>Bacillales</taxon>
        <taxon>Caryophanaceae</taxon>
        <taxon>Planococcus</taxon>
    </lineage>
</organism>
<comment type="caution">
    <text evidence="7">The sequence shown here is derived from an EMBL/GenBank/DDBJ whole genome shotgun (WGS) entry which is preliminary data.</text>
</comment>
<dbReference type="InterPro" id="IPR039425">
    <property type="entry name" value="RNA_pol_sigma-70-like"/>
</dbReference>
<evidence type="ECO:0000256" key="3">
    <source>
        <dbReference type="ARBA" id="ARBA00023082"/>
    </source>
</evidence>
<dbReference type="CDD" id="cd06171">
    <property type="entry name" value="Sigma70_r4"/>
    <property type="match status" value="1"/>
</dbReference>
<feature type="domain" description="RNA polymerase sigma-70 region 2" evidence="5">
    <location>
        <begin position="22"/>
        <end position="87"/>
    </location>
</feature>
<dbReference type="InterPro" id="IPR014300">
    <property type="entry name" value="RNA_pol_sigma-V"/>
</dbReference>
<dbReference type="InterPro" id="IPR013324">
    <property type="entry name" value="RNA_pol_sigma_r3/r4-like"/>
</dbReference>